<dbReference type="Proteomes" id="UP001145069">
    <property type="component" value="Unassembled WGS sequence"/>
</dbReference>
<gene>
    <name evidence="1" type="ORF">NC799_15740</name>
</gene>
<comment type="caution">
    <text evidence="1">The sequence shown here is derived from an EMBL/GenBank/DDBJ whole genome shotgun (WGS) entry which is preliminary data.</text>
</comment>
<dbReference type="PANTHER" id="PTHR35810">
    <property type="entry name" value="CYTOPLASMIC PROTEIN-RELATED"/>
    <property type="match status" value="1"/>
</dbReference>
<evidence type="ECO:0000313" key="2">
    <source>
        <dbReference type="Proteomes" id="UP001145069"/>
    </source>
</evidence>
<dbReference type="PANTHER" id="PTHR35810:SF1">
    <property type="entry name" value="CYTOPLASMIC PROTEIN"/>
    <property type="match status" value="1"/>
</dbReference>
<accession>A0A9X3WGR3</accession>
<reference evidence="1" key="1">
    <citation type="submission" date="2022-06" db="EMBL/GenBank/DDBJ databases">
        <title>Aquibacillus sp. a new bacterium isolated from soil saline samples.</title>
        <authorList>
            <person name="Galisteo C."/>
            <person name="De La Haba R."/>
            <person name="Sanchez-Porro C."/>
            <person name="Ventosa A."/>
        </authorList>
    </citation>
    <scope>NUCLEOTIDE SEQUENCE</scope>
    <source>
        <strain evidence="1">3ASR75-54</strain>
    </source>
</reference>
<keyword evidence="2" id="KW-1185">Reference proteome</keyword>
<dbReference type="EMBL" id="JAMQKC010000024">
    <property type="protein sequence ID" value="MDC3418338.1"/>
    <property type="molecule type" value="Genomic_DNA"/>
</dbReference>
<proteinExistence type="predicted"/>
<name>A0A9X3WGR3_9BACI</name>
<dbReference type="InterPro" id="IPR011204">
    <property type="entry name" value="Virulence_RhuM-like"/>
</dbReference>
<dbReference type="Pfam" id="PF13310">
    <property type="entry name" value="Virulence_RhuM"/>
    <property type="match status" value="1"/>
</dbReference>
<protein>
    <submittedName>
        <fullName evidence="1">Virulence RhuM family protein</fullName>
    </submittedName>
</protein>
<organism evidence="1 2">
    <name type="scientific">Aquibacillus salsiterrae</name>
    <dbReference type="NCBI Taxonomy" id="2950439"/>
    <lineage>
        <taxon>Bacteria</taxon>
        <taxon>Bacillati</taxon>
        <taxon>Bacillota</taxon>
        <taxon>Bacilli</taxon>
        <taxon>Bacillales</taxon>
        <taxon>Bacillaceae</taxon>
        <taxon>Aquibacillus</taxon>
    </lineage>
</organism>
<evidence type="ECO:0000313" key="1">
    <source>
        <dbReference type="EMBL" id="MDC3418338.1"/>
    </source>
</evidence>
<sequence length="330" mass="39167">MNNETNILIYQTEEGNTKIDVRLENETVWMTQKAIAELYQTSPQNITLHIKNIYEEGELKEEATCKYYLQVQDEGSRQVKRKAKHYNLEMIIAIGYRVRSHRGTQFRQWATERLNEYLVKGFTMDDDRLKEMRNFGQDYFDELLERIRDIRASERRFYLKITDIYATAVDYDPKAEQSQEFFATVQNKLHFAIHGNTASELIASRADATKENMGLTSWKGDKVRRQDVRVAKNYLTEKEMKQLNRIVTMYLDYAEDQAERNQPMYMEDWVDKLNAFLQFNGRDILENAGKVSKEVAEKLAVEEYEKFNQNRIEKRDSGDFEDFIKKNELK</sequence>
<dbReference type="RefSeq" id="WP_272447408.1">
    <property type="nucleotide sequence ID" value="NZ_JAMQKC010000024.1"/>
</dbReference>
<dbReference type="PIRSF" id="PIRSF015268">
    <property type="entry name" value="Virulence_RhuM"/>
    <property type="match status" value="1"/>
</dbReference>
<dbReference type="AlphaFoldDB" id="A0A9X3WGR3"/>